<evidence type="ECO:0000256" key="1">
    <source>
        <dbReference type="ARBA" id="ARBA00022729"/>
    </source>
</evidence>
<proteinExistence type="predicted"/>
<sequence length="233" mass="26360">MQAQTLTVCAERWLPFIYRADNGEVQGLAAEVLQRVAAQRDVALRFQFLSISGCYKLAASGQADVVAFATARESPGGWQQSQQPLVFWPLYAWVQSGIAEQRYHDLQRFAGLRVAWVPSYDYPQLLAQQTHWRRVSAPDSQASLTMLAGGRVDVVFDDYQATLDIARQVSGRVKRLDGLVGSYLEQFSYRPGLGWLREGVDREALHLAETGALNHFYLQNFRISWEQVRNAPH</sequence>
<keyword evidence="4" id="KW-1185">Reference proteome</keyword>
<dbReference type="Pfam" id="PF00497">
    <property type="entry name" value="SBP_bac_3"/>
    <property type="match status" value="1"/>
</dbReference>
<gene>
    <name evidence="3" type="ORF">ACFOKJ_05905</name>
</gene>
<evidence type="ECO:0000313" key="3">
    <source>
        <dbReference type="EMBL" id="MFC3625685.1"/>
    </source>
</evidence>
<dbReference type="Gene3D" id="3.40.190.10">
    <property type="entry name" value="Periplasmic binding protein-like II"/>
    <property type="match status" value="2"/>
</dbReference>
<reference evidence="4" key="1">
    <citation type="journal article" date="2019" name="Int. J. Syst. Evol. Microbiol.">
        <title>The Global Catalogue of Microorganisms (GCM) 10K type strain sequencing project: providing services to taxonomists for standard genome sequencing and annotation.</title>
        <authorList>
            <consortium name="The Broad Institute Genomics Platform"/>
            <consortium name="The Broad Institute Genome Sequencing Center for Infectious Disease"/>
            <person name="Wu L."/>
            <person name="Ma J."/>
        </authorList>
    </citation>
    <scope>NUCLEOTIDE SEQUENCE [LARGE SCALE GENOMIC DNA]</scope>
    <source>
        <strain evidence="4">KCTC 42195</strain>
    </source>
</reference>
<dbReference type="SUPFAM" id="SSF53850">
    <property type="entry name" value="Periplasmic binding protein-like II"/>
    <property type="match status" value="1"/>
</dbReference>
<dbReference type="EMBL" id="JBHRYH010000012">
    <property type="protein sequence ID" value="MFC3625685.1"/>
    <property type="molecule type" value="Genomic_DNA"/>
</dbReference>
<protein>
    <submittedName>
        <fullName evidence="3">Substrate-binding periplasmic protein</fullName>
    </submittedName>
</protein>
<name>A0ABV7TSE8_9NEIS</name>
<keyword evidence="1" id="KW-0732">Signal</keyword>
<evidence type="ECO:0000313" key="4">
    <source>
        <dbReference type="Proteomes" id="UP001595636"/>
    </source>
</evidence>
<organism evidence="3 4">
    <name type="scientific">Vogesella amnigena</name>
    <dbReference type="NCBI Taxonomy" id="1507449"/>
    <lineage>
        <taxon>Bacteria</taxon>
        <taxon>Pseudomonadati</taxon>
        <taxon>Pseudomonadota</taxon>
        <taxon>Betaproteobacteria</taxon>
        <taxon>Neisseriales</taxon>
        <taxon>Chromobacteriaceae</taxon>
        <taxon>Vogesella</taxon>
    </lineage>
</organism>
<dbReference type="Proteomes" id="UP001595636">
    <property type="component" value="Unassembled WGS sequence"/>
</dbReference>
<dbReference type="PANTHER" id="PTHR35936:SF35">
    <property type="entry name" value="L-CYSTINE-BINDING PROTEIN TCYJ"/>
    <property type="match status" value="1"/>
</dbReference>
<dbReference type="PANTHER" id="PTHR35936">
    <property type="entry name" value="MEMBRANE-BOUND LYTIC MUREIN TRANSGLYCOSYLASE F"/>
    <property type="match status" value="1"/>
</dbReference>
<comment type="caution">
    <text evidence="3">The sequence shown here is derived from an EMBL/GenBank/DDBJ whole genome shotgun (WGS) entry which is preliminary data.</text>
</comment>
<dbReference type="InterPro" id="IPR001638">
    <property type="entry name" value="Solute-binding_3/MltF_N"/>
</dbReference>
<accession>A0ABV7TSE8</accession>
<evidence type="ECO:0000259" key="2">
    <source>
        <dbReference type="Pfam" id="PF00497"/>
    </source>
</evidence>
<dbReference type="RefSeq" id="WP_390277448.1">
    <property type="nucleotide sequence ID" value="NZ_JBHRYH010000012.1"/>
</dbReference>
<feature type="domain" description="Solute-binding protein family 3/N-terminal" evidence="2">
    <location>
        <begin position="9"/>
        <end position="69"/>
    </location>
</feature>